<sequence length="292" mass="33311">MGQLLGAFSCTVSRTFMLATTRTPHRHESFGPVPPTRSATYSANSVETSQHRDITMQTAPPTDRTAFLDLAREIRDQIYFLAVVPLDPIPLQAHQRSVHFEGPVTWPLRKFDEPKSATERMRSSSSFSNLSRVCRQLHEEVSEVFFRNGKVTIFIDQGWPFEVIGSVPDKHLSRFQTIKMVKTGQYVKLQGRDYNWCSLVCHKTTIDRLQPHNAATVHFVLKPFEKDDYIDGGEAVAERLHVLGERMAQVANKVLGSRTDRAAALRWLFQYLDGSWYEDDIVARICGRETLI</sequence>
<protein>
    <submittedName>
        <fullName evidence="1">Uncharacterized protein</fullName>
    </submittedName>
</protein>
<evidence type="ECO:0000313" key="1">
    <source>
        <dbReference type="EMBL" id="KAK3723927.1"/>
    </source>
</evidence>
<reference evidence="1" key="1">
    <citation type="submission" date="2023-07" db="EMBL/GenBank/DDBJ databases">
        <title>Black Yeasts Isolated from many extreme environments.</title>
        <authorList>
            <person name="Coleine C."/>
            <person name="Stajich J.E."/>
            <person name="Selbmann L."/>
        </authorList>
    </citation>
    <scope>NUCLEOTIDE SEQUENCE</scope>
    <source>
        <strain evidence="1">CCFEE 5714</strain>
    </source>
</reference>
<comment type="caution">
    <text evidence="1">The sequence shown here is derived from an EMBL/GenBank/DDBJ whole genome shotgun (WGS) entry which is preliminary data.</text>
</comment>
<accession>A0ACC3NW34</accession>
<dbReference type="EMBL" id="JAUTXU010000007">
    <property type="protein sequence ID" value="KAK3723927.1"/>
    <property type="molecule type" value="Genomic_DNA"/>
</dbReference>
<proteinExistence type="predicted"/>
<name>A0ACC3NW34_9PEZI</name>
<organism evidence="1 2">
    <name type="scientific">Vermiconidia calcicola</name>
    <dbReference type="NCBI Taxonomy" id="1690605"/>
    <lineage>
        <taxon>Eukaryota</taxon>
        <taxon>Fungi</taxon>
        <taxon>Dikarya</taxon>
        <taxon>Ascomycota</taxon>
        <taxon>Pezizomycotina</taxon>
        <taxon>Dothideomycetes</taxon>
        <taxon>Dothideomycetidae</taxon>
        <taxon>Mycosphaerellales</taxon>
        <taxon>Extremaceae</taxon>
        <taxon>Vermiconidia</taxon>
    </lineage>
</organism>
<gene>
    <name evidence="1" type="ORF">LTR37_001411</name>
</gene>
<dbReference type="Proteomes" id="UP001281147">
    <property type="component" value="Unassembled WGS sequence"/>
</dbReference>
<evidence type="ECO:0000313" key="2">
    <source>
        <dbReference type="Proteomes" id="UP001281147"/>
    </source>
</evidence>
<keyword evidence="2" id="KW-1185">Reference proteome</keyword>